<dbReference type="AlphaFoldDB" id="A0A2I2L2F1"/>
<gene>
    <name evidence="3" type="ORF">FRACA_910015</name>
</gene>
<evidence type="ECO:0000259" key="2">
    <source>
        <dbReference type="Pfam" id="PF13304"/>
    </source>
</evidence>
<evidence type="ECO:0000256" key="1">
    <source>
        <dbReference type="SAM" id="MobiDB-lite"/>
    </source>
</evidence>
<dbReference type="Proteomes" id="UP000234331">
    <property type="component" value="Unassembled WGS sequence"/>
</dbReference>
<dbReference type="PANTHER" id="PTHR43581">
    <property type="entry name" value="ATP/GTP PHOSPHATASE"/>
    <property type="match status" value="1"/>
</dbReference>
<keyword evidence="4" id="KW-1185">Reference proteome</keyword>
<evidence type="ECO:0000313" key="4">
    <source>
        <dbReference type="Proteomes" id="UP000234331"/>
    </source>
</evidence>
<feature type="compositionally biased region" description="Acidic residues" evidence="1">
    <location>
        <begin position="29"/>
        <end position="44"/>
    </location>
</feature>
<feature type="compositionally biased region" description="Basic and acidic residues" evidence="1">
    <location>
        <begin position="16"/>
        <end position="28"/>
    </location>
</feature>
<dbReference type="EMBL" id="FZMO01000560">
    <property type="protein sequence ID" value="SNQ52103.1"/>
    <property type="molecule type" value="Genomic_DNA"/>
</dbReference>
<dbReference type="SUPFAM" id="SSF52540">
    <property type="entry name" value="P-loop containing nucleoside triphosphate hydrolases"/>
    <property type="match status" value="1"/>
</dbReference>
<feature type="region of interest" description="Disordered" evidence="1">
    <location>
        <begin position="1"/>
        <end position="50"/>
    </location>
</feature>
<dbReference type="GO" id="GO:0016887">
    <property type="term" value="F:ATP hydrolysis activity"/>
    <property type="evidence" value="ECO:0007669"/>
    <property type="project" value="InterPro"/>
</dbReference>
<dbReference type="Pfam" id="PF13304">
    <property type="entry name" value="AAA_21"/>
    <property type="match status" value="1"/>
</dbReference>
<dbReference type="Gene3D" id="3.40.50.300">
    <property type="entry name" value="P-loop containing nucleotide triphosphate hydrolases"/>
    <property type="match status" value="1"/>
</dbReference>
<dbReference type="OrthoDB" id="3237462at2"/>
<proteinExistence type="predicted"/>
<name>A0A2I2L2F1_9ACTN</name>
<dbReference type="PANTHER" id="PTHR43581:SF2">
    <property type="entry name" value="EXCINUCLEASE ATPASE SUBUNIT"/>
    <property type="match status" value="1"/>
</dbReference>
<protein>
    <recommendedName>
        <fullName evidence="2">ATPase AAA-type core domain-containing protein</fullName>
    </recommendedName>
</protein>
<reference evidence="3 4" key="1">
    <citation type="submission" date="2017-06" db="EMBL/GenBank/DDBJ databases">
        <authorList>
            <person name="Kim H.J."/>
            <person name="Triplett B.A."/>
        </authorList>
    </citation>
    <scope>NUCLEOTIDE SEQUENCE [LARGE SCALE GENOMIC DNA]</scope>
    <source>
        <strain evidence="3">FRACA_ARgP5</strain>
    </source>
</reference>
<organism evidence="3 4">
    <name type="scientific">Frankia canadensis</name>
    <dbReference type="NCBI Taxonomy" id="1836972"/>
    <lineage>
        <taxon>Bacteria</taxon>
        <taxon>Bacillati</taxon>
        <taxon>Actinomycetota</taxon>
        <taxon>Actinomycetes</taxon>
        <taxon>Frankiales</taxon>
        <taxon>Frankiaceae</taxon>
        <taxon>Frankia</taxon>
    </lineage>
</organism>
<accession>A0A2I2L2F1</accession>
<dbReference type="InterPro" id="IPR051396">
    <property type="entry name" value="Bact_Antivir_Def_Nuclease"/>
</dbReference>
<feature type="domain" description="ATPase AAA-type core" evidence="2">
    <location>
        <begin position="403"/>
        <end position="475"/>
    </location>
</feature>
<sequence length="544" mass="58611">MRRSDRGIMSNTSGVDRIEPDGVFHGPDEDSGSEADFGEDEESDVGAGHQDSVRPLLTSLRLANFKCYGMPAPNRSFDVPLAALTLLYGDNSAGKSTLLQALLTIAQTLDWVPGPDDTWPRVVLNGTHLRLGTFRDVVHRHEFSDRLMMLGVSWRNRDGSDSAISFQFEYRENRGLLNKIDLELAGGKVSACRHSDMDGERWVGPVLVGDEDVASFLIGAVEGEKLATSLPNLPDAEIQWPSGPVQPVVSLAGTWMGSVVAWMSPDGRISEAHPTVAAASANFFGGIRRSLGEAFGGIRHLGPDRVLPRGHPVRDGDEVAGAGSDGRHLVPLLASNRDALVGKLNEVLENPLGLPYKLEILRYRRLALDSDTGQTGEDLDSEISDLGWGQDFLDVVLVRGGIPVAIGSGGYGFNHLLSILAEALREKSWPLLIEQPETHINPRLQANMAEFLLNSARGPEGGSQMIIETHSENILLRLQALVAGHPALADDISVVSVIPAITGDSALPRHEGWSSDGDLHPGPGDVFPEARLRAVDVTRGFYAG</sequence>
<dbReference type="GO" id="GO:0005524">
    <property type="term" value="F:ATP binding"/>
    <property type="evidence" value="ECO:0007669"/>
    <property type="project" value="InterPro"/>
</dbReference>
<dbReference type="InterPro" id="IPR027417">
    <property type="entry name" value="P-loop_NTPase"/>
</dbReference>
<dbReference type="InterPro" id="IPR003959">
    <property type="entry name" value="ATPase_AAA_core"/>
</dbReference>
<evidence type="ECO:0000313" key="3">
    <source>
        <dbReference type="EMBL" id="SNQ52103.1"/>
    </source>
</evidence>